<keyword evidence="2" id="KW-1185">Reference proteome</keyword>
<reference evidence="1 2" key="1">
    <citation type="submission" date="2023-05" db="EMBL/GenBank/DDBJ databases">
        <title>B98-5 Cell Line De Novo Hybrid Assembly: An Optical Mapping Approach.</title>
        <authorList>
            <person name="Kananen K."/>
            <person name="Auerbach J.A."/>
            <person name="Kautto E."/>
            <person name="Blachly J.S."/>
        </authorList>
    </citation>
    <scope>NUCLEOTIDE SEQUENCE [LARGE SCALE GENOMIC DNA]</scope>
    <source>
        <strain evidence="1">B95-8</strain>
        <tissue evidence="1">Cell line</tissue>
    </source>
</reference>
<gene>
    <name evidence="1" type="primary">PTCHD3</name>
    <name evidence="1" type="ORF">P7K49_014675</name>
</gene>
<dbReference type="Proteomes" id="UP001266305">
    <property type="component" value="Unassembled WGS sequence"/>
</dbReference>
<sequence>MWNVCAIRKEHGSHSHSLLDSATFAEVSKLDGVVQDLRMVQENGSQIQYQQVCERYRVLCMAPNLLLYAWQVDKKLDLSSISFSISNHSGHPLYLTGFFGGHILGDSLGMGQLLL</sequence>
<name>A0ABQ9V703_SAGOE</name>
<evidence type="ECO:0000313" key="1">
    <source>
        <dbReference type="EMBL" id="KAK2105161.1"/>
    </source>
</evidence>
<organism evidence="1 2">
    <name type="scientific">Saguinus oedipus</name>
    <name type="common">Cotton-top tamarin</name>
    <name type="synonym">Oedipomidas oedipus</name>
    <dbReference type="NCBI Taxonomy" id="9490"/>
    <lineage>
        <taxon>Eukaryota</taxon>
        <taxon>Metazoa</taxon>
        <taxon>Chordata</taxon>
        <taxon>Craniata</taxon>
        <taxon>Vertebrata</taxon>
        <taxon>Euteleostomi</taxon>
        <taxon>Mammalia</taxon>
        <taxon>Eutheria</taxon>
        <taxon>Euarchontoglires</taxon>
        <taxon>Primates</taxon>
        <taxon>Haplorrhini</taxon>
        <taxon>Platyrrhini</taxon>
        <taxon>Cebidae</taxon>
        <taxon>Callitrichinae</taxon>
        <taxon>Saguinus</taxon>
    </lineage>
</organism>
<comment type="caution">
    <text evidence="1">The sequence shown here is derived from an EMBL/GenBank/DDBJ whole genome shotgun (WGS) entry which is preliminary data.</text>
</comment>
<protein>
    <submittedName>
        <fullName evidence="1">Patched domain-containing protein 3</fullName>
    </submittedName>
</protein>
<accession>A0ABQ9V703</accession>
<evidence type="ECO:0000313" key="2">
    <source>
        <dbReference type="Proteomes" id="UP001266305"/>
    </source>
</evidence>
<proteinExistence type="predicted"/>
<dbReference type="EMBL" id="JASSZA010000007">
    <property type="protein sequence ID" value="KAK2105161.1"/>
    <property type="molecule type" value="Genomic_DNA"/>
</dbReference>